<dbReference type="Gene3D" id="3.30.300.30">
    <property type="match status" value="6"/>
</dbReference>
<dbReference type="UniPathway" id="UPA00011"/>
<dbReference type="Gene3D" id="1.10.1200.10">
    <property type="entry name" value="ACP-like"/>
    <property type="match status" value="5"/>
</dbReference>
<dbReference type="GO" id="GO:0003824">
    <property type="term" value="F:catalytic activity"/>
    <property type="evidence" value="ECO:0007669"/>
    <property type="project" value="InterPro"/>
</dbReference>
<dbReference type="GO" id="GO:0008610">
    <property type="term" value="P:lipid biosynthetic process"/>
    <property type="evidence" value="ECO:0007669"/>
    <property type="project" value="UniProtKB-ARBA"/>
</dbReference>
<dbReference type="Pfam" id="PF00501">
    <property type="entry name" value="AMP-binding"/>
    <property type="match status" value="8"/>
</dbReference>
<dbReference type="Pfam" id="PF00975">
    <property type="entry name" value="Thioesterase"/>
    <property type="match status" value="1"/>
</dbReference>
<dbReference type="Pfam" id="PF13193">
    <property type="entry name" value="AMP-binding_C"/>
    <property type="match status" value="4"/>
</dbReference>
<dbReference type="GO" id="GO:0031177">
    <property type="term" value="F:phosphopantetheine binding"/>
    <property type="evidence" value="ECO:0007669"/>
    <property type="project" value="InterPro"/>
</dbReference>
<evidence type="ECO:0000313" key="7">
    <source>
        <dbReference type="Proteomes" id="UP000286208"/>
    </source>
</evidence>
<dbReference type="CDD" id="cd05930">
    <property type="entry name" value="A_NRPS"/>
    <property type="match status" value="5"/>
</dbReference>
<dbReference type="SMART" id="SM00824">
    <property type="entry name" value="PKS_TE"/>
    <property type="match status" value="1"/>
</dbReference>
<evidence type="ECO:0000256" key="2">
    <source>
        <dbReference type="ARBA" id="ARBA00022450"/>
    </source>
</evidence>
<protein>
    <submittedName>
        <fullName evidence="6">Non-ribosomal peptide synthetase</fullName>
    </submittedName>
</protein>
<dbReference type="NCBIfam" id="TIGR01733">
    <property type="entry name" value="AA-adenyl-dom"/>
    <property type="match status" value="4"/>
</dbReference>
<dbReference type="GO" id="GO:0043041">
    <property type="term" value="P:amino acid activation for nonribosomal peptide biosynthetic process"/>
    <property type="evidence" value="ECO:0007669"/>
    <property type="project" value="TreeGrafter"/>
</dbReference>
<name>A0A438BE99_9NOCA</name>
<evidence type="ECO:0000313" key="6">
    <source>
        <dbReference type="EMBL" id="RVW09320.1"/>
    </source>
</evidence>
<accession>A0A438BE99</accession>
<dbReference type="FunFam" id="3.40.50.980:FF:000001">
    <property type="entry name" value="Non-ribosomal peptide synthetase"/>
    <property type="match status" value="1"/>
</dbReference>
<dbReference type="InterPro" id="IPR045851">
    <property type="entry name" value="AMP-bd_C_sf"/>
</dbReference>
<dbReference type="Gene3D" id="3.30.559.10">
    <property type="entry name" value="Chloramphenicol acetyltransferase-like domain"/>
    <property type="match status" value="7"/>
</dbReference>
<dbReference type="InterPro" id="IPR006162">
    <property type="entry name" value="Ppantetheine_attach_site"/>
</dbReference>
<feature type="domain" description="Carrier" evidence="5">
    <location>
        <begin position="4004"/>
        <end position="4078"/>
    </location>
</feature>
<comment type="caution">
    <text evidence="6">The sequence shown here is derived from an EMBL/GenBank/DDBJ whole genome shotgun (WGS) entry which is preliminary data.</text>
</comment>
<dbReference type="Gene3D" id="2.30.38.10">
    <property type="entry name" value="Luciferase, Domain 3"/>
    <property type="match status" value="1"/>
</dbReference>
<evidence type="ECO:0000256" key="3">
    <source>
        <dbReference type="ARBA" id="ARBA00022553"/>
    </source>
</evidence>
<dbReference type="PROSITE" id="PS00012">
    <property type="entry name" value="PHOSPHOPANTETHEINE"/>
    <property type="match status" value="2"/>
</dbReference>
<organism evidence="6 7">
    <name type="scientific">Prescottella agglutinans</name>
    <dbReference type="NCBI Taxonomy" id="1644129"/>
    <lineage>
        <taxon>Bacteria</taxon>
        <taxon>Bacillati</taxon>
        <taxon>Actinomycetota</taxon>
        <taxon>Actinomycetes</taxon>
        <taxon>Mycobacteriales</taxon>
        <taxon>Nocardiaceae</taxon>
        <taxon>Prescottella</taxon>
    </lineage>
</organism>
<dbReference type="Gene3D" id="3.40.50.12780">
    <property type="entry name" value="N-terminal domain of ligase-like"/>
    <property type="match status" value="5"/>
</dbReference>
<dbReference type="InterPro" id="IPR000873">
    <property type="entry name" value="AMP-dep_synth/lig_dom"/>
</dbReference>
<dbReference type="PROSITE" id="PS50075">
    <property type="entry name" value="CARRIER"/>
    <property type="match status" value="6"/>
</dbReference>
<evidence type="ECO:0000256" key="1">
    <source>
        <dbReference type="ARBA" id="ARBA00001957"/>
    </source>
</evidence>
<dbReference type="Pfam" id="PF00550">
    <property type="entry name" value="PP-binding"/>
    <property type="match status" value="6"/>
</dbReference>
<dbReference type="CDD" id="cd19540">
    <property type="entry name" value="LCL_NRPS-like"/>
    <property type="match status" value="3"/>
</dbReference>
<feature type="region of interest" description="Disordered" evidence="4">
    <location>
        <begin position="5920"/>
        <end position="5946"/>
    </location>
</feature>
<dbReference type="InterPro" id="IPR036736">
    <property type="entry name" value="ACP-like_sf"/>
</dbReference>
<dbReference type="OrthoDB" id="5475787at2"/>
<dbReference type="SUPFAM" id="SSF52777">
    <property type="entry name" value="CoA-dependent acyltransferases"/>
    <property type="match status" value="12"/>
</dbReference>
<dbReference type="RefSeq" id="WP_127916119.1">
    <property type="nucleotide sequence ID" value="NZ_RKLP01000005.1"/>
</dbReference>
<dbReference type="SUPFAM" id="SSF47336">
    <property type="entry name" value="ACP-like"/>
    <property type="match status" value="6"/>
</dbReference>
<sequence length="6246" mass="662935">MRLFPLAPSQRALLFAQQLAPDTALTVAQYLDLRGTIDREALLAACDRAARDIESGTVVLVDVDGRPHQAAVPDIDDAPRFLDLGGAKDPHAAAIAWMTERTTRPIDPFADRLAEMTLIRLDDDRHYLHCFAHHIVMDGAAAQVLTRRISELYTATVNGEVAPQSDCAPVEEVWRAVESYPGSRREAIDREYWRARLDSLPPPVSLGHRVGPLATPARRSLGALPDAMARVERQSGSLPEVPLIVAAFAAYIARVTGADDVVLSLPVSARTTAVLRRSAGSVSNVVPLRVRIESDDTAADLVHRVQLEITGALRHQRFRYDEMLAAMPAREARAGIGGVFGPVVNIMQFPQQLTFGDVVAELHILSTGPVDDLSLTVYSGTAGRGTRVDLEANPTRYSDDSLRLHHRRFLGLLEALHSSPHRRVGDLPIGLPGENNRVAPAHGARIDSGVVLLPDVLTRHVDRDSVAVRDRTTELTYRDLDTRSSALARRLISQGCGPESAVAVVLPRSLDSVVALWAVAKAGAAYVPVDPDLPPLRLAEHLAGVTVALTDREVALPRNVLRIDLDAAGWDTAPVTDADRTRPLRADNPAWIVHTSGSTGRPKAVVVSHRGIAGLVSTLRRRYTANADSRVLHMSSPSFDAAIQEVLLAADAGATLVVADANTVAGELLTKFVSTESVTHMVASPAVLAATSSEGLQELGMLDSGGEALPVPVARRWAAERTMVNAYGPTETTVLAAVSAPLDANRLANATSVPIGNPVDGTALVVLDGRLRVVPPGIVGELYVIGPSLARGYGGRPGPTAERFVASVFGSDRMYRTGDLVRWGADGQLEFVGRADDQIQIRGIRVEPGEVEASLAEHPDVDGVATISVDGRFVSYVCGRSPSPRRLREWLAERLPRHLVPDRIVTLESLPLTAAGKVDRAALAAMAPPLDDTGRAVHGPLEALIAEAASEVLGTEMRDASADFFEIGGNSLGASQLAARISAATGRRITVKDVFVQRTVAGLAGAVLGSAERPPLVRRGGPSTAVAPAQKRLWMYSHARPESTAYHLPFTVGLHGTLSTGALDSALRDVMARHSPLRTVIRDGDGEPQRIVLPIEDAFVPPEVVDVASDSESGSDALEFSSTAFSLASHAPIRFRLQRFGADHHVLVVVAHHVALDGLSFAPLVDDLVSAYRSRSAGQDPLWPPLEIDYDDYAQWHRAVLDSGAQDEDVAYWTSVLAGTADVPALPLDRSRGSRAGTAERVTLALGPGTRDALHRVARDHDATTFMIVHAAVAVLLSAITGSGDTVVATVDSGRSDPALDALVGMFVGTVVLRAEVDPEESFGGLLDAVRVHDVEALVHSVTPFDVVQEHLGASIPFQAVLTQENFGDPVIELSDLTFHGREVTGTDARFDLEIAICGGSDTGLDLRFTYDSSLLDRETVQSWSELLGAVIDSAVDDPSTRVGDLVPSGSIDRGPADHGVLTLPEIILGPTQVCDVAGGPVEVHDAAERLAGHLGGLGVGPEDFVGVLLPRSAESLTAVLAIARTGAAFVPLDPAQPPQRVAAILADIGARFVVAGPDSTLPPGITRIDPSAGGTIAAAEGTPRFVLPHPDHPAYAIYTSGSTGEPKGVVVTHRGLSPLAASLRRAFGVTTESRILHSASTVFDASVLEYLLVLGTGATMVLAPAEAHGADELAEILASQRITHWFTTPAVATRVGQEGLDSLRVLGLGGEAWTSGLASRWAPGRTLLNLYGPTEATVLATIGGPIDPGGVVPIGRPIDGMSTAVLDVRLRPVAVGVVGELYLAGPALARGYLGRPGQTAAHFVASVVGTGRMYRTGDRVRRRADGELEFVGRADRQIQIRGMRVELGEIEAVLASHRDVDTAVVVVREGVVVAYVHGVESIDIERLRRYAMDRLPRHMVPGLVHVLDRVPLTVAGKIDRAALPSPVVALPDSVFRGAAEEIVGGVMSDVLAVEGVGRDTDFFAHGGDSLSATRFASRVGAALDVRVDVRDIFEHSTVARLAAALSDRETGARSYPSMAKPAGPVPLSPAQQRMWLLNRTDRSGSDNIAFALDIDGDLDVDALFAALADLQERHAALRTVFPDNDGGAVQSVRPTTQVPEYVDSPGGCEPELASIASVGFDLATEVPVRMRLYRTGPDRHTLAVVAHHIALDGLSTGPLYRDLAQAFAARRAGRRPEWAPLDMEFADYAYWHRAMLGDPASPGSRAHRDLSHWRATLDARMPPPELPADRKRNRESLSAAAGIVRFAIPAELHAALRKIAREYDSTLFMVVHAALSVLLSRLAGSDDVSIGTPVSGRTEPHLDDVVGMFVGTVVLRTEVAPGRSFVDLLGRTRRTDLEAFAHAELPFDAVVAELMPRRTVTDHPFFRVMLAYESFVPDDLSLPGLQVRSRELHSGRTRLDLEVTLRERASSLDEAGGLDGSFTYARDLFDHETVARWAPWLLRVLEAVADDPTVEVRAIDLAPAAAAAGGAAIRDAPGIRPSGVTVAANSLGELFAQCAAESPESIAVVAGDDRLTYADLDARSARLARALVVAGVEAEDVVGVALPRSADLIVAMLAVARAGASYLPLDVTQPDARLARLIADAQAELVLCTEDFESPVRSMTLESATAGVESDRFGATGIPIRAGQAAYVIYTSGSTGEPKGVSVSHANVLALLANSYAGFGFGPTDVWTMFHSPAFDFSVWEMWGALTTGGRIVVVDHLVARNPHEFRALLVREQVTVLNQTPTAFGQLVEVDGDPGELALRLLIFGGEALEVDRVRGWLDRHRGIRAINMFGITETTVHVTWADVEAVSDGRSVIGVPLPGLQVELLDRALGQVPRGVIGEIYIAGPQVARGYRARPGLTAGRFVAAPDGGIRYRTGDLARLRNDGTLEFHGRSDSQLQIRGHRIEPGEVRAGLARIPGIGDSAVVVRDERVVAYVVGDERLPDPRAVMRAMRRFLPDYMVPAVVVPVATLPMTTNGKLDHAALPPASEFGSHTDVIAATGSPFEDVIAGVYRELLGTDRVGRDDDFFELGGNSLQATRLAGRLAAITGAEIGVRDVFEAAGVADLARIAEERLGAGPHRSGPRATTPARVEGPLSPAQRRMWFLQNLAPESGAYNLPFVLRIRGDLARPALRQALRDVVERHRALRTVYTNGIGGLVQRVVETPEFDLEPVPVPEVALSGCVEAFAALPFDLESAPPIRIRLYRTGATDHALVVVIHHIAADEWSLAPLLRDLERAYRAGAAGVPAGLGTAAIEYIDYAAWQHETPDAGLPYWVTTLAGIPEQCTLPADRPRSGAFSTRAASVHVSLGAECVERIAATAGKHRATSFMVMHAALAAVLHRHNGSRDIVIGTAVAGRGNPDLDDVVGMFASTLVLRTDVDPGQSFAGFLELVRRRDIEAFVHADSPFESVVEKLAPVRDSSHHPLFQVALSMRRPDDLRIELPGVTVTTEPAAVDAVQFDLQLTVTEIQSALDLEFVYRRDLYDHATVEAFVARFVSFVDTVTADPGAPVGDVDLLSDSERSRLVPASGGVTAPATLWSLLSAGARIAGTRPAIAAGQCTVTYDELLSRAEGLAGALHAHGAGPGVPVACALPRSIESVVAVWAIARTGAAPVMIDPAHPSARVAAMLEACGARIGVTTGDRSARLPAATRWIDVTSTGDGEIPYPEVDPDEAAYVVFTSGTTGQAKAVVLTPRGLGPLAADLNDVFAADLLSRVLHVASPGFDAALLEMLTAGAAGARLVIAPDDAYGGEELAALIDRHAVTHACMTPSVLATVGQRDFPHLEVLMLGGERVPPELVRRWGGRCRLFNGYGPAESTVFATFAGPLESDDRGVIGKPARGIDVVVLDERLRPVPTGVTGELYLAGDRIAAGYAGAPGLTATRFVAGSSGRRWYRTGDLARWLEGPTGPSLDFRGRNDDQVKIRGIRIEPTEIDSVLAGFAGVSHSTTVVHRGPTGVSVLASYVAPAGLDSAELRRGLTAVLPNYMVPASIIAVDSIPLTPNGKVDLERLPAPLVGAGADPVTGSEELVADVFSSALGIPVGRTDDFFAAGGDSLLATSVVARLRARTGSDLPLRMLFEEPTVAGLAAVLDAGGFGTLDSGPAATIRPERIPLTRAQSRMWAQRNVGRGDEYRMPARVVFRGPLEVAALDAALVDLVARHEILRTDYGTDDRGPYAIVRPVDRSVGLLGIGPRRPAGALGVCLRADGEDGHTLDVDLDHLAADGASVAVLLRDLTTAYRARVAGMPPRWDPLPLQYSDYALWERDRETSGADRDFWQRELDDFDPAVLPSGPMPNSGPQSPGAVVFTLDSGVAQGLSDIAAEHRATEFMVVHAVLAALLSRLTGHGDIGIAAVVSGRRYPQLEPLVGLFVDTVVLRARVAPDMPFTGLLGQVRDFDVAALDRSAVPVEDVLAAVGARMPQVALAFQDFTPPHVQIDDLEITAHELDDRTSKFDLLVTLSRSATGDLHGTLVYDTSHFDDEMARILASQFADALVDAVERPHVAVQDLSIAVTDVARGGTPDTPRMLAAMLRATAAAHPDRVAVVDGSDTLTYCELDRQSDELARVLSEERGVGAEDVVAVDAARSLGRLRTLWAVAKSGAAFGVEQRIDRSFSGTTDSVDSLAYVIATSGSSGEPKQVAVTHRGLAALAAAARARYRVGPGDRVLHGYNPAFDAALLEVLLAHTSGATLVIAPPDVFAGPALHDLLRRQQVTHFLSTPSVLATLNSDGLDALRVVASGGELLTPEVAERWRTGRTMLDAYGPTESTIVATLVDVDGSGGIGAPIPGTSAVVLDGRLRPVPVGGVGELYLAGDGLARGYLGAPATTAEHFVASVFGDGRMYRTGDLVQARRDGRMLFLGRVDRQVKIRGIRMEPGRVETALLRCRGVRHAAVVPRGDTLVAFVAGDGIDSDEVFGELAGDLPPAFIPSRVHVLTSLPTTPNGKLDLEALSRMADALAATSSHRPLTAAETLVTAVVRDVLGHDVDVDAGFFALGGHSLGAVEVAARLSGAVHRDVSPRAVLESATLAALADGLATTGTDTRPRLVAGAPRRPIPMAPAQRRLWMLHQADPSAYTMPVVLRLHGFLDIDALTAALGDVVDRHEPLRTVYPDEHSQRVLGADRFVVDCVTEPSAADEVARRVRELVDRPLDLVEGPPLRVGLHRCGDHADNEWVLAVVTHHIAVDGASVAPLLRDLERAYAARREGRIPDWEPLPLRYGDFAEWQTRLLGDLSDPESTGGRQLAYWETTLADLPAAPLGLPFDNPRPAVSTHRGGAVHARIGSELHSAITDFARSHGVTVFMVLHAALTVLLARLGDRTDVTVGTVVGGRSDARLASLAGMFVGTVALRTRVDLDESFADLVRRVRDVDLGAFAHADIPFDDVVARVAPARTAAHHPVFQVLLAHSTSGSSLPRLGDCEIADLGEGAPSTQFDLVWDASESADGSGVAVRLVHALDLFDAGTADTLLRAWIDLLARAVSAAGSSIGDLVLSVPTSIMDGDAAPPSRTLAEILGESVRRFPDRVALCSAARRWTYTELDAAARRRAAQLRNRGVRVGSFVAVDAVRGADWVIDVWAITRLGAAWVPIDPTHSPERRRRLLDDAAASTSAALAYLLYTSGTTGEPKGVEVTHAGLAALVDLQARRLGIDEESIVLQAASPTFDASVFELLAAHAHGGTLVCAPESAFAGRDLQTVVENEAITHLNLTPTVLATLDPAGFTRELTVVSAGEALPPSLARAWARHRVHNGYGPTECTVGVTCTDVLGGGPVSIGTPIAGTGLRVLDARLRPVPVGTTGELYVGGSGLARGYHGLFGMTASRFVADPWGEAGARLYRTGDLVRLRSDGRLEYVGRSDDQLQIHGVRVEPAGVDSVLLAEESVGAAVTVPHHRSTGETVLVSYVVPAAGAEVDPEDLRVRIGSALPPHHVPASISVIDGIPRSSGGKVDRSALPAPSHADRNVDGASPQGTTEKHVAGVMAEVIGCVGVPRDRSFFELGGTSMAALRLVTRLRDEYGYDVALAELFADPTAAGVARQIGARGAGQDPLGTLVRLHVPDEPRGAPLFCVHPVSGLAWCYAGLAETLRDRPLYGLQATGESPESVTTLAHRYVEHVRSVQPEGPYHLLGWSLGGNIAHEMAVQLRAAGADVATLALLDSFPPDAVPDRAAAPEHAVGETEGLDPEMVRRVVETGERLEIAAQQHRPGVFDGDAVLFTASHEPDGRCGLPDLWRRFVTGRILEKPVPCLHSEMGAPAPLQHVAGVLAELYEGEP</sequence>
<dbReference type="InterPro" id="IPR001242">
    <property type="entry name" value="Condensation_dom"/>
</dbReference>
<gene>
    <name evidence="6" type="ORF">EGT67_10980</name>
</gene>
<dbReference type="SUPFAM" id="SSF53474">
    <property type="entry name" value="alpha/beta-Hydrolases"/>
    <property type="match status" value="1"/>
</dbReference>
<dbReference type="InterPro" id="IPR020845">
    <property type="entry name" value="AMP-binding_CS"/>
</dbReference>
<dbReference type="InterPro" id="IPR023213">
    <property type="entry name" value="CAT-like_dom_sf"/>
</dbReference>
<dbReference type="InterPro" id="IPR020802">
    <property type="entry name" value="TesA-like"/>
</dbReference>
<dbReference type="InterPro" id="IPR009081">
    <property type="entry name" value="PP-bd_ACP"/>
</dbReference>
<keyword evidence="3" id="KW-0597">Phosphoprotein</keyword>
<dbReference type="InterPro" id="IPR042099">
    <property type="entry name" value="ANL_N_sf"/>
</dbReference>
<dbReference type="SMART" id="SM00823">
    <property type="entry name" value="PKS_PP"/>
    <property type="match status" value="6"/>
</dbReference>
<dbReference type="InterPro" id="IPR025110">
    <property type="entry name" value="AMP-bd_C"/>
</dbReference>
<dbReference type="SUPFAM" id="SSF56801">
    <property type="entry name" value="Acetyl-CoA synthetase-like"/>
    <property type="match status" value="6"/>
</dbReference>
<feature type="domain" description="Carrier" evidence="5">
    <location>
        <begin position="5942"/>
        <end position="6017"/>
    </location>
</feature>
<keyword evidence="2" id="KW-0596">Phosphopantetheine</keyword>
<dbReference type="InterPro" id="IPR020806">
    <property type="entry name" value="PKS_PP-bd"/>
</dbReference>
<reference evidence="6 7" key="1">
    <citation type="submission" date="2018-11" db="EMBL/GenBank/DDBJ databases">
        <title>Rhodococcus spongicola sp. nov. and Rhodococcus xishaensis sp. nov. from marine sponges.</title>
        <authorList>
            <person name="Li L."/>
            <person name="Lin H.W."/>
        </authorList>
    </citation>
    <scope>NUCLEOTIDE SEQUENCE [LARGE SCALE GENOMIC DNA]</scope>
    <source>
        <strain evidence="6 7">CCTCC AB2014297</strain>
    </source>
</reference>
<dbReference type="GO" id="GO:0044550">
    <property type="term" value="P:secondary metabolite biosynthetic process"/>
    <property type="evidence" value="ECO:0007669"/>
    <property type="project" value="TreeGrafter"/>
</dbReference>
<feature type="domain" description="Carrier" evidence="5">
    <location>
        <begin position="4946"/>
        <end position="5020"/>
    </location>
</feature>
<dbReference type="InterPro" id="IPR001031">
    <property type="entry name" value="Thioesterase"/>
</dbReference>
<keyword evidence="7" id="KW-1185">Reference proteome</keyword>
<feature type="domain" description="Carrier" evidence="5">
    <location>
        <begin position="936"/>
        <end position="1011"/>
    </location>
</feature>
<dbReference type="PROSITE" id="PS00455">
    <property type="entry name" value="AMP_BINDING"/>
    <property type="match status" value="5"/>
</dbReference>
<dbReference type="Gene3D" id="3.40.50.1820">
    <property type="entry name" value="alpha/beta hydrolase"/>
    <property type="match status" value="1"/>
</dbReference>
<dbReference type="PANTHER" id="PTHR45527">
    <property type="entry name" value="NONRIBOSOMAL PEPTIDE SYNTHETASE"/>
    <property type="match status" value="1"/>
</dbReference>
<dbReference type="InterPro" id="IPR029058">
    <property type="entry name" value="AB_hydrolase_fold"/>
</dbReference>
<dbReference type="InterPro" id="IPR010071">
    <property type="entry name" value="AA_adenyl_dom"/>
</dbReference>
<evidence type="ECO:0000259" key="5">
    <source>
        <dbReference type="PROSITE" id="PS50075"/>
    </source>
</evidence>
<dbReference type="FunFam" id="3.40.50.12780:FF:000012">
    <property type="entry name" value="Non-ribosomal peptide synthetase"/>
    <property type="match status" value="1"/>
</dbReference>
<feature type="domain" description="Carrier" evidence="5">
    <location>
        <begin position="2984"/>
        <end position="3059"/>
    </location>
</feature>
<dbReference type="PANTHER" id="PTHR45527:SF1">
    <property type="entry name" value="FATTY ACID SYNTHASE"/>
    <property type="match status" value="1"/>
</dbReference>
<proteinExistence type="predicted"/>
<dbReference type="Pfam" id="PF00668">
    <property type="entry name" value="Condensation"/>
    <property type="match status" value="6"/>
</dbReference>
<dbReference type="GO" id="GO:0005737">
    <property type="term" value="C:cytoplasm"/>
    <property type="evidence" value="ECO:0007669"/>
    <property type="project" value="TreeGrafter"/>
</dbReference>
<dbReference type="Gene3D" id="3.30.559.30">
    <property type="entry name" value="Nonribosomal peptide synthetase, condensation domain"/>
    <property type="match status" value="6"/>
</dbReference>
<dbReference type="Gene3D" id="3.40.50.980">
    <property type="match status" value="3"/>
</dbReference>
<dbReference type="NCBIfam" id="NF003417">
    <property type="entry name" value="PRK04813.1"/>
    <property type="match status" value="8"/>
</dbReference>
<feature type="domain" description="Carrier" evidence="5">
    <location>
        <begin position="1935"/>
        <end position="2010"/>
    </location>
</feature>
<evidence type="ECO:0000256" key="4">
    <source>
        <dbReference type="SAM" id="MobiDB-lite"/>
    </source>
</evidence>
<dbReference type="EMBL" id="RKLP01000005">
    <property type="protein sequence ID" value="RVW09320.1"/>
    <property type="molecule type" value="Genomic_DNA"/>
</dbReference>
<comment type="cofactor">
    <cofactor evidence="1">
        <name>pantetheine 4'-phosphate</name>
        <dbReference type="ChEBI" id="CHEBI:47942"/>
    </cofactor>
</comment>
<dbReference type="Proteomes" id="UP000286208">
    <property type="component" value="Unassembled WGS sequence"/>
</dbReference>